<dbReference type="FunFam" id="2.30.180.10:FF:000019">
    <property type="entry name" value="Cell surface lipoprotein"/>
    <property type="match status" value="1"/>
</dbReference>
<feature type="domain" description="FAS1" evidence="2">
    <location>
        <begin position="43"/>
        <end position="177"/>
    </location>
</feature>
<dbReference type="PANTHER" id="PTHR10900">
    <property type="entry name" value="PERIOSTIN-RELATED"/>
    <property type="match status" value="1"/>
</dbReference>
<dbReference type="SUPFAM" id="SSF82153">
    <property type="entry name" value="FAS1 domain"/>
    <property type="match status" value="1"/>
</dbReference>
<dbReference type="InterPro" id="IPR000782">
    <property type="entry name" value="FAS1_domain"/>
</dbReference>
<reference evidence="3 4" key="1">
    <citation type="submission" date="2019-02" db="EMBL/GenBank/DDBJ databases">
        <title>Deep-cultivation of Planctomycetes and their phenomic and genomic characterization uncovers novel biology.</title>
        <authorList>
            <person name="Wiegand S."/>
            <person name="Jogler M."/>
            <person name="Boedeker C."/>
            <person name="Pinto D."/>
            <person name="Vollmers J."/>
            <person name="Rivas-Marin E."/>
            <person name="Kohn T."/>
            <person name="Peeters S.H."/>
            <person name="Heuer A."/>
            <person name="Rast P."/>
            <person name="Oberbeckmann S."/>
            <person name="Bunk B."/>
            <person name="Jeske O."/>
            <person name="Meyerdierks A."/>
            <person name="Storesund J.E."/>
            <person name="Kallscheuer N."/>
            <person name="Luecker S."/>
            <person name="Lage O.M."/>
            <person name="Pohl T."/>
            <person name="Merkel B.J."/>
            <person name="Hornburger P."/>
            <person name="Mueller R.-W."/>
            <person name="Bruemmer F."/>
            <person name="Labrenz M."/>
            <person name="Spormann A.M."/>
            <person name="Op Den Camp H."/>
            <person name="Overmann J."/>
            <person name="Amann R."/>
            <person name="Jetten M.S.M."/>
            <person name="Mascher T."/>
            <person name="Medema M.H."/>
            <person name="Devos D.P."/>
            <person name="Kaster A.-K."/>
            <person name="Ovreas L."/>
            <person name="Rohde M."/>
            <person name="Galperin M.Y."/>
            <person name="Jogler C."/>
        </authorList>
    </citation>
    <scope>NUCLEOTIDE SEQUENCE [LARGE SCALE GENOMIC DNA]</scope>
    <source>
        <strain evidence="3 4">Pla108</strain>
    </source>
</reference>
<dbReference type="GO" id="GO:0005615">
    <property type="term" value="C:extracellular space"/>
    <property type="evidence" value="ECO:0007669"/>
    <property type="project" value="TreeGrafter"/>
</dbReference>
<organism evidence="3 4">
    <name type="scientific">Botrimarina colliarenosi</name>
    <dbReference type="NCBI Taxonomy" id="2528001"/>
    <lineage>
        <taxon>Bacteria</taxon>
        <taxon>Pseudomonadati</taxon>
        <taxon>Planctomycetota</taxon>
        <taxon>Planctomycetia</taxon>
        <taxon>Pirellulales</taxon>
        <taxon>Lacipirellulaceae</taxon>
        <taxon>Botrimarina</taxon>
    </lineage>
</organism>
<dbReference type="SMART" id="SM00554">
    <property type="entry name" value="FAS1"/>
    <property type="match status" value="1"/>
</dbReference>
<accession>A0A5C6A3R9</accession>
<evidence type="ECO:0000256" key="1">
    <source>
        <dbReference type="SAM" id="SignalP"/>
    </source>
</evidence>
<dbReference type="Proteomes" id="UP000317421">
    <property type="component" value="Unassembled WGS sequence"/>
</dbReference>
<dbReference type="Pfam" id="PF02469">
    <property type="entry name" value="Fasciclin"/>
    <property type="match status" value="1"/>
</dbReference>
<feature type="chain" id="PRO_5023097024" evidence="1">
    <location>
        <begin position="22"/>
        <end position="179"/>
    </location>
</feature>
<dbReference type="Gene3D" id="2.30.180.10">
    <property type="entry name" value="FAS1 domain"/>
    <property type="match status" value="1"/>
</dbReference>
<sequence precursor="true">MTKTFLLLAVALGFAASTAVACDTCGCKDAKHDEAHAASADHQHDIVDTAVEAGDFSTLVAAVKAAGLVETLKGEGPFTVFAPTDAAFAKIDKATLNSLLKPENKEKLAGILTYHVIPGKVLAADAVKLDGEEVETVNGAKAEIKVDGETVSIGGAKIVATDIECTNGVIHVIDTVMMP</sequence>
<protein>
    <submittedName>
        <fullName evidence="3">Immunogenic protein MPT70</fullName>
    </submittedName>
</protein>
<dbReference type="AlphaFoldDB" id="A0A5C6A3R9"/>
<gene>
    <name evidence="3" type="ORF">Pla108_37580</name>
</gene>
<evidence type="ECO:0000313" key="4">
    <source>
        <dbReference type="Proteomes" id="UP000317421"/>
    </source>
</evidence>
<feature type="signal peptide" evidence="1">
    <location>
        <begin position="1"/>
        <end position="21"/>
    </location>
</feature>
<proteinExistence type="predicted"/>
<dbReference type="PROSITE" id="PS50213">
    <property type="entry name" value="FAS1"/>
    <property type="match status" value="1"/>
</dbReference>
<comment type="caution">
    <text evidence="3">The sequence shown here is derived from an EMBL/GenBank/DDBJ whole genome shotgun (WGS) entry which is preliminary data.</text>
</comment>
<keyword evidence="4" id="KW-1185">Reference proteome</keyword>
<evidence type="ECO:0000313" key="3">
    <source>
        <dbReference type="EMBL" id="TWT94046.1"/>
    </source>
</evidence>
<dbReference type="InterPro" id="IPR050904">
    <property type="entry name" value="Adhesion/Biosynth-related"/>
</dbReference>
<dbReference type="OrthoDB" id="9800666at2"/>
<evidence type="ECO:0000259" key="2">
    <source>
        <dbReference type="PROSITE" id="PS50213"/>
    </source>
</evidence>
<name>A0A5C6A3R9_9BACT</name>
<keyword evidence="1" id="KW-0732">Signal</keyword>
<dbReference type="InterPro" id="IPR036378">
    <property type="entry name" value="FAS1_dom_sf"/>
</dbReference>
<dbReference type="PANTHER" id="PTHR10900:SF77">
    <property type="entry name" value="FI19380P1"/>
    <property type="match status" value="1"/>
</dbReference>
<dbReference type="EMBL" id="SJPR01000007">
    <property type="protein sequence ID" value="TWT94046.1"/>
    <property type="molecule type" value="Genomic_DNA"/>
</dbReference>
<dbReference type="PROSITE" id="PS51257">
    <property type="entry name" value="PROKAR_LIPOPROTEIN"/>
    <property type="match status" value="1"/>
</dbReference>